<evidence type="ECO:0000313" key="2">
    <source>
        <dbReference type="Proteomes" id="UP000595841"/>
    </source>
</evidence>
<name>A0A974PFV5_9BACL</name>
<dbReference type="KEGG" id="pson:JI735_08770"/>
<protein>
    <submittedName>
        <fullName evidence="1">Uncharacterized protein</fullName>
    </submittedName>
</protein>
<dbReference type="EMBL" id="CP068595">
    <property type="protein sequence ID" value="QQZ62643.1"/>
    <property type="molecule type" value="Genomic_DNA"/>
</dbReference>
<sequence length="65" mass="7212">MRVRVRKQRLAADRPSFGQALGALSCEGFRHRLCFYGGCARRSRVTDGAARPLSLRESLDAGTFL</sequence>
<evidence type="ECO:0000313" key="1">
    <source>
        <dbReference type="EMBL" id="QQZ62643.1"/>
    </source>
</evidence>
<reference evidence="1 2" key="1">
    <citation type="submission" date="2021-01" db="EMBL/GenBank/DDBJ databases">
        <title>Whole genome sequence of Paenibacillus sonchi LMG 24727 for comparative genomics.</title>
        <authorList>
            <person name="Lee G."/>
            <person name="Kim M.-J."/>
            <person name="Lim K."/>
            <person name="Shin J.-H."/>
        </authorList>
    </citation>
    <scope>NUCLEOTIDE SEQUENCE [LARGE SCALE GENOMIC DNA]</scope>
    <source>
        <strain evidence="1 2">LMG 24727</strain>
    </source>
</reference>
<organism evidence="1 2">
    <name type="scientific">Paenibacillus sonchi</name>
    <dbReference type="NCBI Taxonomy" id="373687"/>
    <lineage>
        <taxon>Bacteria</taxon>
        <taxon>Bacillati</taxon>
        <taxon>Bacillota</taxon>
        <taxon>Bacilli</taxon>
        <taxon>Bacillales</taxon>
        <taxon>Paenibacillaceae</taxon>
        <taxon>Paenibacillus</taxon>
        <taxon>Paenibacillus sonchi group</taxon>
    </lineage>
</organism>
<gene>
    <name evidence="1" type="ORF">JI735_08770</name>
</gene>
<dbReference type="Proteomes" id="UP000595841">
    <property type="component" value="Chromosome"/>
</dbReference>
<dbReference type="AlphaFoldDB" id="A0A974PFV5"/>
<dbReference type="PROSITE" id="PS51257">
    <property type="entry name" value="PROKAR_LIPOPROTEIN"/>
    <property type="match status" value="1"/>
</dbReference>
<proteinExistence type="predicted"/>
<keyword evidence="2" id="KW-1185">Reference proteome</keyword>
<accession>A0A974PFV5</accession>